<protein>
    <submittedName>
        <fullName evidence="3">HIT family protein</fullName>
    </submittedName>
</protein>
<dbReference type="InterPro" id="IPR036265">
    <property type="entry name" value="HIT-like_sf"/>
</dbReference>
<keyword evidence="4" id="KW-1185">Reference proteome</keyword>
<sequence length="143" mass="16301">MTSPLPDCLYCRKDQRLTDLMIEIVPLQVSTLYLFKEQTYRGRCVVAYRDHVNELFELSDAELSLFTQDVARAARAMKTAFNPAKINYGAYSDKLPHLHMHLVPKYVDGPSWGTTFTMMPEPKQLLTDDAYAALIAELRKALA</sequence>
<dbReference type="RefSeq" id="WP_144228597.1">
    <property type="nucleotide sequence ID" value="NZ_CBCRVV010000003.1"/>
</dbReference>
<dbReference type="Pfam" id="PF01230">
    <property type="entry name" value="HIT"/>
    <property type="match status" value="1"/>
</dbReference>
<gene>
    <name evidence="3" type="ORF">FPL22_02825</name>
</gene>
<dbReference type="GO" id="GO:0003824">
    <property type="term" value="F:catalytic activity"/>
    <property type="evidence" value="ECO:0007669"/>
    <property type="project" value="InterPro"/>
</dbReference>
<name>A0A556QNN8_9BACT</name>
<comment type="caution">
    <text evidence="3">The sequence shown here is derived from an EMBL/GenBank/DDBJ whole genome shotgun (WGS) entry which is preliminary data.</text>
</comment>
<feature type="domain" description="HIT" evidence="2">
    <location>
        <begin position="9"/>
        <end position="112"/>
    </location>
</feature>
<proteinExistence type="predicted"/>
<dbReference type="SUPFAM" id="SSF54197">
    <property type="entry name" value="HIT-like"/>
    <property type="match status" value="1"/>
</dbReference>
<dbReference type="EMBL" id="VMBG01000001">
    <property type="protein sequence ID" value="TSJ78256.1"/>
    <property type="molecule type" value="Genomic_DNA"/>
</dbReference>
<dbReference type="OrthoDB" id="9784774at2"/>
<accession>A0A556QNN8</accession>
<evidence type="ECO:0000259" key="2">
    <source>
        <dbReference type="PROSITE" id="PS51084"/>
    </source>
</evidence>
<dbReference type="Proteomes" id="UP000315648">
    <property type="component" value="Unassembled WGS sequence"/>
</dbReference>
<dbReference type="PROSITE" id="PS51084">
    <property type="entry name" value="HIT_2"/>
    <property type="match status" value="1"/>
</dbReference>
<reference evidence="3 4" key="1">
    <citation type="submission" date="2019-07" db="EMBL/GenBank/DDBJ databases">
        <title>Description of 53C-WASEF.</title>
        <authorList>
            <person name="Pitt A."/>
            <person name="Hahn M.W."/>
        </authorList>
    </citation>
    <scope>NUCLEOTIDE SEQUENCE [LARGE SCALE GENOMIC DNA]</scope>
    <source>
        <strain evidence="3 4">53C-WASEF</strain>
    </source>
</reference>
<evidence type="ECO:0000313" key="4">
    <source>
        <dbReference type="Proteomes" id="UP000315648"/>
    </source>
</evidence>
<evidence type="ECO:0000313" key="3">
    <source>
        <dbReference type="EMBL" id="TSJ78256.1"/>
    </source>
</evidence>
<feature type="short sequence motif" description="Histidine triad motif" evidence="1">
    <location>
        <begin position="97"/>
        <end position="101"/>
    </location>
</feature>
<organism evidence="3 4">
    <name type="scientific">Rariglobus hedericola</name>
    <dbReference type="NCBI Taxonomy" id="2597822"/>
    <lineage>
        <taxon>Bacteria</taxon>
        <taxon>Pseudomonadati</taxon>
        <taxon>Verrucomicrobiota</taxon>
        <taxon>Opitutia</taxon>
        <taxon>Opitutales</taxon>
        <taxon>Opitutaceae</taxon>
        <taxon>Rariglobus</taxon>
    </lineage>
</organism>
<dbReference type="Gene3D" id="3.30.428.10">
    <property type="entry name" value="HIT-like"/>
    <property type="match status" value="1"/>
</dbReference>
<dbReference type="AlphaFoldDB" id="A0A556QNN8"/>
<dbReference type="InterPro" id="IPR011146">
    <property type="entry name" value="HIT-like"/>
</dbReference>
<evidence type="ECO:0000256" key="1">
    <source>
        <dbReference type="PROSITE-ProRule" id="PRU00464"/>
    </source>
</evidence>